<organism evidence="2 3">
    <name type="scientific">Alteromonas macleodii (strain English Channel 673)</name>
    <dbReference type="NCBI Taxonomy" id="1004788"/>
    <lineage>
        <taxon>Bacteria</taxon>
        <taxon>Pseudomonadati</taxon>
        <taxon>Pseudomonadota</taxon>
        <taxon>Gammaproteobacteria</taxon>
        <taxon>Alteromonadales</taxon>
        <taxon>Alteromonadaceae</taxon>
        <taxon>Alteromonas/Salinimonas group</taxon>
        <taxon>Alteromonas</taxon>
    </lineage>
</organism>
<evidence type="ECO:0000313" key="3">
    <source>
        <dbReference type="Proteomes" id="UP000006296"/>
    </source>
</evidence>
<dbReference type="Proteomes" id="UP000006296">
    <property type="component" value="Chromosome"/>
</dbReference>
<gene>
    <name evidence="2" type="ordered locus">AMEC673_16890</name>
</gene>
<sequence length="357" mass="41451">MIKTNMESFFQSDYQFQTVVILGATYTNLQWFSNCEEIHVVDANKELLDTLEISFLDKGFHFYNVVVGKENSQKEFTEYNVSKYNSIATGAFLYELYPGLTIIDNHIVSAKSISSLLSTFKLDEDRSNLLLIDLPGIQFQVINSLMSSDFRHYFKKILCYSPNKPLYENESNTNSLVSLLEKHSYDSCSILREDDDYSLVEFTLNKFAKKISTLQSEHEEKYSLLESIVDSVEKSKESLLKENLELKSNLERFKLDLNELKSIKESVTQEKSNLQKKYSDSEQQIKLLNSELKKARDETDEMHSFLQSISERLNKKSLENENLSKLNKCLIKRVEELEKVIKVIEFEFNVIKESLNG</sequence>
<dbReference type="AlphaFoldDB" id="A0AB33A2F8"/>
<reference evidence="3" key="1">
    <citation type="journal article" date="2012" name="Sci. Rep.">
        <title>Genomes of surface isolates of Alteromonas macleodii: the life of a widespread marine opportunistic copiotroph.</title>
        <authorList>
            <person name="Lopez-Perez M."/>
            <person name="Gonzaga A."/>
            <person name="Martin-Cuadrado A.B."/>
            <person name="Onyshchenko O."/>
            <person name="Ghavidel A."/>
            <person name="Ghai R."/>
            <person name="Rodriguez-Valera F."/>
        </authorList>
    </citation>
    <scope>NUCLEOTIDE SEQUENCE [LARGE SCALE GENOMIC DNA]</scope>
    <source>
        <strain evidence="3">English Channel 673</strain>
    </source>
</reference>
<dbReference type="EMBL" id="CP003844">
    <property type="protein sequence ID" value="AFT76060.1"/>
    <property type="molecule type" value="Genomic_DNA"/>
</dbReference>
<keyword evidence="1" id="KW-0175">Coiled coil</keyword>
<feature type="coiled-coil region" evidence="1">
    <location>
        <begin position="229"/>
        <end position="340"/>
    </location>
</feature>
<accession>A0AB33A2F8</accession>
<name>A0AB33A2F8_ALTME</name>
<dbReference type="KEGG" id="amg:AMEC673_16890"/>
<evidence type="ECO:0000313" key="2">
    <source>
        <dbReference type="EMBL" id="AFT76060.1"/>
    </source>
</evidence>
<proteinExistence type="predicted"/>
<evidence type="ECO:0000256" key="1">
    <source>
        <dbReference type="SAM" id="Coils"/>
    </source>
</evidence>
<protein>
    <submittedName>
        <fullName evidence="2">Uncharacterized protein</fullName>
    </submittedName>
</protein>